<dbReference type="OrthoDB" id="67913at2759"/>
<dbReference type="eggNOG" id="ENOG502ST4S">
    <property type="taxonomic scope" value="Eukaryota"/>
</dbReference>
<protein>
    <recommendedName>
        <fullName evidence="2">Putative auto-transporter adhesin head GIN domain-containing protein</fullName>
    </recommendedName>
</protein>
<feature type="transmembrane region" description="Helical" evidence="1">
    <location>
        <begin position="327"/>
        <end position="347"/>
    </location>
</feature>
<gene>
    <name evidence="3" type="ORF">SDRG_08001</name>
</gene>
<dbReference type="VEuPathDB" id="FungiDB:SDRG_08001"/>
<dbReference type="GeneID" id="19948728"/>
<keyword evidence="1" id="KW-0812">Transmembrane</keyword>
<keyword evidence="4" id="KW-1185">Reference proteome</keyword>
<sequence>MTSSAWPVKIYNSSSTATDSLNVPLHAFIRAYDAPTPSIVVRADSQAFLDSLAFQDDGKALGFDLAEDGYDRLRNTEVRYLIDVYMPTRSLASLRAMRSSDVVVAPYALQTTSVVLTTTGSSAVYVSAPSLELANLTISVSGSSRLQWEVPVTKVNSGLNVAVGGSGTLALLTTTLDVGSLKMAATGSGKAYVGASSLVNVSSSVATSVDGTGQVNLYAAGICREHKVSISGAGNAFVSAMNCRDTSVVVTGSGSAYVQSTTTLATAVAGSGRVYVAGTVPGGLPGAYTPMASPPVTTYTAVPVPAYEPHQPTMYGSYVSTSTSHTGTLIGVLVAVLTALVVAFGVYRCRKSGRACFRPKAERGYTRKTSTEDHAPSMA</sequence>
<accession>T0RQ68</accession>
<dbReference type="PANTHER" id="PTHR39200:SF1">
    <property type="entry name" value="AUTO-TRANSPORTER ADHESIN HEAD GIN DOMAIN-CONTAINING PROTEIN-RELATED"/>
    <property type="match status" value="1"/>
</dbReference>
<dbReference type="RefSeq" id="XP_008612089.1">
    <property type="nucleotide sequence ID" value="XM_008613867.1"/>
</dbReference>
<evidence type="ECO:0000259" key="2">
    <source>
        <dbReference type="Pfam" id="PF10988"/>
    </source>
</evidence>
<proteinExistence type="predicted"/>
<feature type="domain" description="Putative auto-transporter adhesin head GIN" evidence="2">
    <location>
        <begin position="36"/>
        <end position="211"/>
    </location>
</feature>
<dbReference type="Gene3D" id="2.160.20.120">
    <property type="match status" value="2"/>
</dbReference>
<dbReference type="InParanoid" id="T0RQ68"/>
<keyword evidence="1" id="KW-0472">Membrane</keyword>
<dbReference type="InterPro" id="IPR021255">
    <property type="entry name" value="DUF2807"/>
</dbReference>
<dbReference type="AlphaFoldDB" id="T0RQ68"/>
<dbReference type="EMBL" id="JH767154">
    <property type="protein sequence ID" value="EQC34683.1"/>
    <property type="molecule type" value="Genomic_DNA"/>
</dbReference>
<reference evidence="3 4" key="1">
    <citation type="submission" date="2012-04" db="EMBL/GenBank/DDBJ databases">
        <title>The Genome Sequence of Saprolegnia declina VS20.</title>
        <authorList>
            <consortium name="The Broad Institute Genome Sequencing Platform"/>
            <person name="Russ C."/>
            <person name="Nusbaum C."/>
            <person name="Tyler B."/>
            <person name="van West P."/>
            <person name="Dieguez-Uribeondo J."/>
            <person name="de Bruijn I."/>
            <person name="Tripathy S."/>
            <person name="Jiang R."/>
            <person name="Young S.K."/>
            <person name="Zeng Q."/>
            <person name="Gargeya S."/>
            <person name="Fitzgerald M."/>
            <person name="Haas B."/>
            <person name="Abouelleil A."/>
            <person name="Alvarado L."/>
            <person name="Arachchi H.M."/>
            <person name="Berlin A."/>
            <person name="Chapman S.B."/>
            <person name="Goldberg J."/>
            <person name="Griggs A."/>
            <person name="Gujja S."/>
            <person name="Hansen M."/>
            <person name="Howarth C."/>
            <person name="Imamovic A."/>
            <person name="Larimer J."/>
            <person name="McCowen C."/>
            <person name="Montmayeur A."/>
            <person name="Murphy C."/>
            <person name="Neiman D."/>
            <person name="Pearson M."/>
            <person name="Priest M."/>
            <person name="Roberts A."/>
            <person name="Saif S."/>
            <person name="Shea T."/>
            <person name="Sisk P."/>
            <person name="Sykes S."/>
            <person name="Wortman J."/>
            <person name="Nusbaum C."/>
            <person name="Birren B."/>
        </authorList>
    </citation>
    <scope>NUCLEOTIDE SEQUENCE [LARGE SCALE GENOMIC DNA]</scope>
    <source>
        <strain evidence="3 4">VS20</strain>
    </source>
</reference>
<dbReference type="PANTHER" id="PTHR39200">
    <property type="entry name" value="HYPOTHETICAL EXPORTED PROTEIN"/>
    <property type="match status" value="1"/>
</dbReference>
<keyword evidence="1" id="KW-1133">Transmembrane helix</keyword>
<name>T0RQ68_SAPDV</name>
<evidence type="ECO:0000256" key="1">
    <source>
        <dbReference type="SAM" id="Phobius"/>
    </source>
</evidence>
<evidence type="ECO:0000313" key="4">
    <source>
        <dbReference type="Proteomes" id="UP000030762"/>
    </source>
</evidence>
<evidence type="ECO:0000313" key="3">
    <source>
        <dbReference type="EMBL" id="EQC34683.1"/>
    </source>
</evidence>
<organism evidence="3 4">
    <name type="scientific">Saprolegnia diclina (strain VS20)</name>
    <dbReference type="NCBI Taxonomy" id="1156394"/>
    <lineage>
        <taxon>Eukaryota</taxon>
        <taxon>Sar</taxon>
        <taxon>Stramenopiles</taxon>
        <taxon>Oomycota</taxon>
        <taxon>Saprolegniomycetes</taxon>
        <taxon>Saprolegniales</taxon>
        <taxon>Saprolegniaceae</taxon>
        <taxon>Saprolegnia</taxon>
    </lineage>
</organism>
<dbReference type="Pfam" id="PF10988">
    <property type="entry name" value="DUF2807"/>
    <property type="match status" value="1"/>
</dbReference>
<dbReference type="OMA" id="SAMNCRD"/>
<dbReference type="Proteomes" id="UP000030762">
    <property type="component" value="Unassembled WGS sequence"/>
</dbReference>